<evidence type="ECO:0000313" key="6">
    <source>
        <dbReference type="Proteomes" id="UP001596472"/>
    </source>
</evidence>
<evidence type="ECO:0000313" key="5">
    <source>
        <dbReference type="EMBL" id="MFC7338237.1"/>
    </source>
</evidence>
<accession>A0ABW2LBB2</accession>
<organism evidence="5 6">
    <name type="scientific">Haloferula chungangensis</name>
    <dbReference type="NCBI Taxonomy" id="1048331"/>
    <lineage>
        <taxon>Bacteria</taxon>
        <taxon>Pseudomonadati</taxon>
        <taxon>Verrucomicrobiota</taxon>
        <taxon>Verrucomicrobiia</taxon>
        <taxon>Verrucomicrobiales</taxon>
        <taxon>Verrucomicrobiaceae</taxon>
        <taxon>Haloferula</taxon>
    </lineage>
</organism>
<evidence type="ECO:0000259" key="4">
    <source>
        <dbReference type="Pfam" id="PF07635"/>
    </source>
</evidence>
<dbReference type="InterPro" id="IPR022655">
    <property type="entry name" value="DUF1553"/>
</dbReference>
<feature type="coiled-coil region" evidence="1">
    <location>
        <begin position="362"/>
        <end position="389"/>
    </location>
</feature>
<dbReference type="InterPro" id="IPR011429">
    <property type="entry name" value="Cyt_c_Planctomycete-type"/>
</dbReference>
<dbReference type="Pfam" id="PF07583">
    <property type="entry name" value="PSCyt2"/>
    <property type="match status" value="1"/>
</dbReference>
<dbReference type="InterPro" id="IPR013320">
    <property type="entry name" value="ConA-like_dom_sf"/>
</dbReference>
<dbReference type="SUPFAM" id="SSF46626">
    <property type="entry name" value="Cytochrome c"/>
    <property type="match status" value="1"/>
</dbReference>
<proteinExistence type="predicted"/>
<evidence type="ECO:0000256" key="1">
    <source>
        <dbReference type="SAM" id="Coils"/>
    </source>
</evidence>
<dbReference type="Proteomes" id="UP001596472">
    <property type="component" value="Unassembled WGS sequence"/>
</dbReference>
<comment type="caution">
    <text evidence="5">The sequence shown here is derived from an EMBL/GenBank/DDBJ whole genome shotgun (WGS) entry which is preliminary data.</text>
</comment>
<dbReference type="InterPro" id="IPR036909">
    <property type="entry name" value="Cyt_c-like_dom_sf"/>
</dbReference>
<dbReference type="PANTHER" id="PTHR35889:SF3">
    <property type="entry name" value="F-BOX DOMAIN-CONTAINING PROTEIN"/>
    <property type="match status" value="1"/>
</dbReference>
<gene>
    <name evidence="5" type="ORF">ACFQY0_13670</name>
</gene>
<keyword evidence="1" id="KW-0175">Coiled coil</keyword>
<evidence type="ECO:0000259" key="2">
    <source>
        <dbReference type="Pfam" id="PF07583"/>
    </source>
</evidence>
<dbReference type="EMBL" id="JBHTBS010000007">
    <property type="protein sequence ID" value="MFC7338237.1"/>
    <property type="molecule type" value="Genomic_DNA"/>
</dbReference>
<sequence>MAAATSVFSEEVSFNRDIRPIISDRCFKCHGPDAKNQDSEFRLDTFEHATADLGGYFGVVPGDLDKSELHQLIHTDDEDELMPPPSSKMALTDGEKELLDAWILQGATYEKHWSFIPVADVIEVPKAGEGWARNEIDRFVAEGFERHGMEPAKESPKSKLLRRVSFDLTGLPPTLEELEAFEADTDPRAYEKVVDRLLASDAYAERMTAEWLDVARYSDSYGYQRDHERSVWPWRDWVLRAFRDNMPYSQFMKEQIAGDLIPDATEDQILATAFNRLHGHNIEGGSVLEEFRVEYVGDRVETAGTAFLGLTMNCTRCHDHKYDPLTAKDFYSMSSLFANIDEAGLISYFTEAVPTPALSLPSDAQREELRAKEQERSRMEDRYRQALASSDSAFEAWLQARPGAPSQDGLEAYLAFEEMDKDGTIANLANPDHPASNKILNVLVDGPHGKAIKVTGDDPLELEDIGAYEREQAWSAALWVNPSEIVARANILSRGKGADDSAGMGYEFLLLDGKPTLSVVHFWPGNAIRVQAKEVLKTGEWVHLGASYDGSSKASGLRIFIDGREAEVDVVRDGLTRAIDAFTRTDKGEKLGVVLGQRYRESGLRDGLIDEFRFWSREVSALEIRQAFDGESLVSLLNKDAATLTEDEKQALKEYFLKNEHGESIAALEALTVARAEWNGVMDSIPAISVMDEMSPPKKAYILERGAYDSHGEEVNGDSPGFLPAMDPALPKNRLGFAEWLVDPGNPLPSRVTVNRYWQMIFGRGLVATTEDFGNQGTLPTHPELLDWLSRDFMNHGWDVKELLKKMVLSATYRQSTEATPEMRAKDPENEFLARSHATRLTAEMIRDNALAASGLLVDKWGGPPAKPYEVEVSFEPVKPDKGDGLYRRSVYTWWKRAAAAPMLTTFDAPKRDVCTVRRDTTVSPLQSLILLNAPQFMEASRVLAVRLIKAHGDDRKALVTEAYQTLTSRLPTNDETEILIELLDSQLAIFKADPEGAREMLEVGDTPMDESVPVDRQAAATVLVNAMMNLDESLIER</sequence>
<dbReference type="Pfam" id="PF07587">
    <property type="entry name" value="PSD1"/>
    <property type="match status" value="1"/>
</dbReference>
<evidence type="ECO:0000259" key="3">
    <source>
        <dbReference type="Pfam" id="PF07587"/>
    </source>
</evidence>
<dbReference type="Pfam" id="PF13385">
    <property type="entry name" value="Laminin_G_3"/>
    <property type="match status" value="1"/>
</dbReference>
<dbReference type="PANTHER" id="PTHR35889">
    <property type="entry name" value="CYCLOINULO-OLIGOSACCHARIDE FRUCTANOTRANSFERASE-RELATED"/>
    <property type="match status" value="1"/>
</dbReference>
<dbReference type="InterPro" id="IPR011444">
    <property type="entry name" value="DUF1549"/>
</dbReference>
<dbReference type="Pfam" id="PF07635">
    <property type="entry name" value="PSCyt1"/>
    <property type="match status" value="1"/>
</dbReference>
<dbReference type="RefSeq" id="WP_379713317.1">
    <property type="nucleotide sequence ID" value="NZ_JBHTBS010000007.1"/>
</dbReference>
<feature type="domain" description="Cytochrome C Planctomycete-type" evidence="4">
    <location>
        <begin position="26"/>
        <end position="85"/>
    </location>
</feature>
<name>A0ABW2LBB2_9BACT</name>
<keyword evidence="6" id="KW-1185">Reference proteome</keyword>
<protein>
    <submittedName>
        <fullName evidence="5">DUF1553 domain-containing protein</fullName>
    </submittedName>
</protein>
<feature type="domain" description="DUF1553" evidence="3">
    <location>
        <begin position="733"/>
        <end position="983"/>
    </location>
</feature>
<dbReference type="SUPFAM" id="SSF49899">
    <property type="entry name" value="Concanavalin A-like lectins/glucanases"/>
    <property type="match status" value="1"/>
</dbReference>
<dbReference type="Gene3D" id="2.60.120.200">
    <property type="match status" value="1"/>
</dbReference>
<feature type="domain" description="DUF1549" evidence="2">
    <location>
        <begin position="135"/>
        <end position="341"/>
    </location>
</feature>
<reference evidence="6" key="1">
    <citation type="journal article" date="2019" name="Int. J. Syst. Evol. Microbiol.">
        <title>The Global Catalogue of Microorganisms (GCM) 10K type strain sequencing project: providing services to taxonomists for standard genome sequencing and annotation.</title>
        <authorList>
            <consortium name="The Broad Institute Genomics Platform"/>
            <consortium name="The Broad Institute Genome Sequencing Center for Infectious Disease"/>
            <person name="Wu L."/>
            <person name="Ma J."/>
        </authorList>
    </citation>
    <scope>NUCLEOTIDE SEQUENCE [LARGE SCALE GENOMIC DNA]</scope>
    <source>
        <strain evidence="6">CGMCC 4.1467</strain>
    </source>
</reference>